<sequence>MEARCRWLAIGWLSLWLIGPAAAGEAQRCSQALLDALAKQLGQSGWRVPDASTPYLAPLQAAACKPWPDDPQLAVVALAYQDSEALLPDAGRNLQLLVGRVAMPEGRLRERYDSPLGEDVLLEIGPDSLWLDTARYHLAPGVRAFGLLLNSVARGPSCPEGGFNDLLTLLVPEGARLRPVFASHLRLWTTVQGTACVQESDFAMEQARLTLSVGPLRAAGYADLQLTASVQSGPQEPLLRRVTQRLRYDGQRYPVEEVSTFWWRDNQPAPGDTPVR</sequence>
<accession>A0A2I0CRE9</accession>
<proteinExistence type="predicted"/>
<comment type="caution">
    <text evidence="2">The sequence shown here is derived from an EMBL/GenBank/DDBJ whole genome shotgun (WGS) entry which is preliminary data.</text>
</comment>
<protein>
    <submittedName>
        <fullName evidence="2">Uncharacterized protein</fullName>
    </submittedName>
</protein>
<organism evidence="2 3">
    <name type="scientific">Pseudomonas fluvialis</name>
    <dbReference type="NCBI Taxonomy" id="1793966"/>
    <lineage>
        <taxon>Bacteria</taxon>
        <taxon>Pseudomonadati</taxon>
        <taxon>Pseudomonadota</taxon>
        <taxon>Gammaproteobacteria</taxon>
        <taxon>Pseudomonadales</taxon>
        <taxon>Pseudomonadaceae</taxon>
        <taxon>Pseudomonas</taxon>
    </lineage>
</organism>
<feature type="chain" id="PRO_5014152732" evidence="1">
    <location>
        <begin position="24"/>
        <end position="276"/>
    </location>
</feature>
<feature type="signal peptide" evidence="1">
    <location>
        <begin position="1"/>
        <end position="23"/>
    </location>
</feature>
<dbReference type="RefSeq" id="WP_101193162.1">
    <property type="nucleotide sequence ID" value="NZ_JBICLX010000007.1"/>
</dbReference>
<dbReference type="AlphaFoldDB" id="A0A2I0CRE9"/>
<name>A0A2I0CRE9_9PSED</name>
<dbReference type="EMBL" id="PIYS01000009">
    <property type="protein sequence ID" value="PKF71711.1"/>
    <property type="molecule type" value="Genomic_DNA"/>
</dbReference>
<evidence type="ECO:0000313" key="2">
    <source>
        <dbReference type="EMBL" id="PKF71711.1"/>
    </source>
</evidence>
<reference evidence="3" key="1">
    <citation type="submission" date="2017-12" db="EMBL/GenBank/DDBJ databases">
        <authorList>
            <person name="Yu X.-Y."/>
        </authorList>
    </citation>
    <scope>NUCLEOTIDE SEQUENCE [LARGE SCALE GENOMIC DNA]</scope>
    <source>
        <strain evidence="3">ZYSR67-Z</strain>
    </source>
</reference>
<evidence type="ECO:0000256" key="1">
    <source>
        <dbReference type="SAM" id="SignalP"/>
    </source>
</evidence>
<keyword evidence="1" id="KW-0732">Signal</keyword>
<evidence type="ECO:0000313" key="3">
    <source>
        <dbReference type="Proteomes" id="UP000242861"/>
    </source>
</evidence>
<gene>
    <name evidence="2" type="ORF">CW360_06665</name>
</gene>
<dbReference type="Proteomes" id="UP000242861">
    <property type="component" value="Unassembled WGS sequence"/>
</dbReference>